<dbReference type="Proteomes" id="UP000628442">
    <property type="component" value="Unassembled WGS sequence"/>
</dbReference>
<name>A0AA87XSL7_9BURK</name>
<dbReference type="EMBL" id="BMWV01000003">
    <property type="protein sequence ID" value="GGY35497.1"/>
    <property type="molecule type" value="Genomic_DNA"/>
</dbReference>
<sequence length="46" mass="5360">MKIVEADGIHPALEFMQRAGVPREIALRVLCAPQFHRHGERRRNPR</sequence>
<dbReference type="RefSeq" id="WP_165497637.1">
    <property type="nucleotide sequence ID" value="NZ_BMWV01000003.1"/>
</dbReference>
<proteinExistence type="predicted"/>
<organism evidence="1 2">
    <name type="scientific">Pseudoduganella albidiflava</name>
    <dbReference type="NCBI Taxonomy" id="321983"/>
    <lineage>
        <taxon>Bacteria</taxon>
        <taxon>Pseudomonadati</taxon>
        <taxon>Pseudomonadota</taxon>
        <taxon>Betaproteobacteria</taxon>
        <taxon>Burkholderiales</taxon>
        <taxon>Oxalobacteraceae</taxon>
        <taxon>Telluria group</taxon>
        <taxon>Pseudoduganella</taxon>
    </lineage>
</organism>
<dbReference type="AlphaFoldDB" id="A0AA87XSL7"/>
<evidence type="ECO:0000313" key="1">
    <source>
        <dbReference type="EMBL" id="GGY35497.1"/>
    </source>
</evidence>
<accession>A0AA87XSL7</accession>
<gene>
    <name evidence="1" type="ORF">GCM10007387_16950</name>
</gene>
<reference evidence="1" key="2">
    <citation type="submission" date="2022-12" db="EMBL/GenBank/DDBJ databases">
        <authorList>
            <person name="Sun Q."/>
            <person name="Kim S."/>
        </authorList>
    </citation>
    <scope>NUCLEOTIDE SEQUENCE</scope>
    <source>
        <strain evidence="1">KCTC 12343</strain>
    </source>
</reference>
<reference evidence="1" key="1">
    <citation type="journal article" date="2014" name="Int. J. Syst. Evol. Microbiol.">
        <title>Complete genome sequence of Corynebacterium casei LMG S-19264T (=DSM 44701T), isolated from a smear-ripened cheese.</title>
        <authorList>
            <consortium name="US DOE Joint Genome Institute (JGI-PGF)"/>
            <person name="Walter F."/>
            <person name="Albersmeier A."/>
            <person name="Kalinowski J."/>
            <person name="Ruckert C."/>
        </authorList>
    </citation>
    <scope>NUCLEOTIDE SEQUENCE</scope>
    <source>
        <strain evidence="1">KCTC 12343</strain>
    </source>
</reference>
<protein>
    <submittedName>
        <fullName evidence="1">Uncharacterized protein</fullName>
    </submittedName>
</protein>
<evidence type="ECO:0000313" key="2">
    <source>
        <dbReference type="Proteomes" id="UP000628442"/>
    </source>
</evidence>
<comment type="caution">
    <text evidence="1">The sequence shown here is derived from an EMBL/GenBank/DDBJ whole genome shotgun (WGS) entry which is preliminary data.</text>
</comment>